<feature type="transmembrane region" description="Helical" evidence="3">
    <location>
        <begin position="251"/>
        <end position="272"/>
    </location>
</feature>
<dbReference type="Pfam" id="PF13516">
    <property type="entry name" value="LRR_6"/>
    <property type="match status" value="2"/>
</dbReference>
<evidence type="ECO:0000313" key="6">
    <source>
        <dbReference type="Proteomes" id="UP000265020"/>
    </source>
</evidence>
<organism evidence="5 6">
    <name type="scientific">Cyprinodon variegatus</name>
    <name type="common">Sheepshead minnow</name>
    <dbReference type="NCBI Taxonomy" id="28743"/>
    <lineage>
        <taxon>Eukaryota</taxon>
        <taxon>Metazoa</taxon>
        <taxon>Chordata</taxon>
        <taxon>Craniata</taxon>
        <taxon>Vertebrata</taxon>
        <taxon>Euteleostomi</taxon>
        <taxon>Actinopterygii</taxon>
        <taxon>Neopterygii</taxon>
        <taxon>Teleostei</taxon>
        <taxon>Neoteleostei</taxon>
        <taxon>Acanthomorphata</taxon>
        <taxon>Ovalentaria</taxon>
        <taxon>Atherinomorphae</taxon>
        <taxon>Cyprinodontiformes</taxon>
        <taxon>Cyprinodontidae</taxon>
        <taxon>Cyprinodon</taxon>
    </lineage>
</organism>
<reference evidence="5" key="1">
    <citation type="submission" date="2025-08" db="UniProtKB">
        <authorList>
            <consortium name="Ensembl"/>
        </authorList>
    </citation>
    <scope>IDENTIFICATION</scope>
</reference>
<dbReference type="GeneTree" id="ENSGT01070000253760"/>
<keyword evidence="1" id="KW-0433">Leucine-rich repeat</keyword>
<evidence type="ECO:0000259" key="4">
    <source>
        <dbReference type="Pfam" id="PF17776"/>
    </source>
</evidence>
<dbReference type="Gene3D" id="3.80.10.10">
    <property type="entry name" value="Ribonuclease Inhibitor"/>
    <property type="match status" value="1"/>
</dbReference>
<keyword evidence="3" id="KW-1133">Transmembrane helix</keyword>
<evidence type="ECO:0000256" key="3">
    <source>
        <dbReference type="SAM" id="Phobius"/>
    </source>
</evidence>
<dbReference type="Proteomes" id="UP000265020">
    <property type="component" value="Unassembled WGS sequence"/>
</dbReference>
<keyword evidence="2" id="KW-0677">Repeat</keyword>
<accession>A0A3Q2DVC7</accession>
<proteinExistence type="predicted"/>
<dbReference type="Pfam" id="PF17776">
    <property type="entry name" value="NLRC4_HD2"/>
    <property type="match status" value="1"/>
</dbReference>
<dbReference type="SMART" id="SM00368">
    <property type="entry name" value="LRR_RI"/>
    <property type="match status" value="3"/>
</dbReference>
<evidence type="ECO:0000313" key="5">
    <source>
        <dbReference type="Ensembl" id="ENSCVAP00000023637.1"/>
    </source>
</evidence>
<sequence length="286" mass="32443">MTDIENVFFQKPVYCFVHLSIQEFLAAVYMLHCLTTTEKSLCSRNGNLDLFVRFLHGLSVESNQRIMGGLIGQMTNSSDTVQKVTNNLKEMNTDDISPERSINIFHCLMEIKDLSVYQEIQQFLKSENRSEKKLSEIQCSALAYMLQMSEEVQDELDLDKYNTTVEGRLRLIPSNPSHITELDLSQNQLNDNGGKELCGFLQSPHCKIQILRLLNCNFSDISGAFLASALKSNPSHLTELDLSNNNLKDTGVQSVFVLIMNLLFFLTGWRLIRVAFDQLAKSLGFI</sequence>
<dbReference type="InterPro" id="IPR001611">
    <property type="entry name" value="Leu-rich_rpt"/>
</dbReference>
<dbReference type="SUPFAM" id="SSF52047">
    <property type="entry name" value="RNI-like"/>
    <property type="match status" value="1"/>
</dbReference>
<reference evidence="5" key="2">
    <citation type="submission" date="2025-09" db="UniProtKB">
        <authorList>
            <consortium name="Ensembl"/>
        </authorList>
    </citation>
    <scope>IDENTIFICATION</scope>
</reference>
<dbReference type="InterPro" id="IPR041267">
    <property type="entry name" value="NLRP_HD2"/>
</dbReference>
<keyword evidence="3" id="KW-0812">Transmembrane</keyword>
<evidence type="ECO:0000256" key="2">
    <source>
        <dbReference type="ARBA" id="ARBA00022737"/>
    </source>
</evidence>
<dbReference type="AlphaFoldDB" id="A0A3Q2DVC7"/>
<dbReference type="PANTHER" id="PTHR24106">
    <property type="entry name" value="NACHT, LRR AND CARD DOMAINS-CONTAINING"/>
    <property type="match status" value="1"/>
</dbReference>
<evidence type="ECO:0000256" key="1">
    <source>
        <dbReference type="ARBA" id="ARBA00022614"/>
    </source>
</evidence>
<feature type="domain" description="NACHT LRR and PYD" evidence="4">
    <location>
        <begin position="18"/>
        <end position="119"/>
    </location>
</feature>
<name>A0A3Q2DVC7_CYPVA</name>
<dbReference type="InterPro" id="IPR032675">
    <property type="entry name" value="LRR_dom_sf"/>
</dbReference>
<dbReference type="Ensembl" id="ENSCVAT00000006228.1">
    <property type="protein sequence ID" value="ENSCVAP00000023637.1"/>
    <property type="gene ID" value="ENSCVAG00000007171.1"/>
</dbReference>
<protein>
    <recommendedName>
        <fullName evidence="4">NACHT LRR and PYD domain-containing protein</fullName>
    </recommendedName>
</protein>
<dbReference type="InterPro" id="IPR051261">
    <property type="entry name" value="NLR"/>
</dbReference>
<keyword evidence="3" id="KW-0472">Membrane</keyword>
<keyword evidence="6" id="KW-1185">Reference proteome</keyword>